<proteinExistence type="predicted"/>
<evidence type="ECO:0000313" key="2">
    <source>
        <dbReference type="EMBL" id="UVI31660.1"/>
    </source>
</evidence>
<name>A0ABY5SG28_9BACL</name>
<protein>
    <submittedName>
        <fullName evidence="2">Uncharacterized protein</fullName>
    </submittedName>
</protein>
<evidence type="ECO:0000256" key="1">
    <source>
        <dbReference type="SAM" id="MobiDB-lite"/>
    </source>
</evidence>
<keyword evidence="3" id="KW-1185">Reference proteome</keyword>
<dbReference type="Proteomes" id="UP001057877">
    <property type="component" value="Chromosome"/>
</dbReference>
<feature type="region of interest" description="Disordered" evidence="1">
    <location>
        <begin position="44"/>
        <end position="63"/>
    </location>
</feature>
<accession>A0ABY5SG28</accession>
<sequence length="63" mass="7222">MFDHKRYSAKHKVLAYEAIEQKPQLHTTKRMLPKSVLLRSNSKEAYATQNEADASEVSFAAKQ</sequence>
<dbReference type="EMBL" id="CP091430">
    <property type="protein sequence ID" value="UVI31660.1"/>
    <property type="molecule type" value="Genomic_DNA"/>
</dbReference>
<evidence type="ECO:0000313" key="3">
    <source>
        <dbReference type="Proteomes" id="UP001057877"/>
    </source>
</evidence>
<organism evidence="2 3">
    <name type="scientific">Paenibacillus spongiae</name>
    <dbReference type="NCBI Taxonomy" id="2909671"/>
    <lineage>
        <taxon>Bacteria</taxon>
        <taxon>Bacillati</taxon>
        <taxon>Bacillota</taxon>
        <taxon>Bacilli</taxon>
        <taxon>Bacillales</taxon>
        <taxon>Paenibacillaceae</taxon>
        <taxon>Paenibacillus</taxon>
    </lineage>
</organism>
<gene>
    <name evidence="2" type="ORF">L1F29_07510</name>
</gene>
<dbReference type="RefSeq" id="WP_258387722.1">
    <property type="nucleotide sequence ID" value="NZ_CP091430.1"/>
</dbReference>
<reference evidence="2" key="1">
    <citation type="submission" date="2022-01" db="EMBL/GenBank/DDBJ databases">
        <title>Paenibacillus spongiae sp. nov., isolated from marine sponge.</title>
        <authorList>
            <person name="Li Z."/>
            <person name="Zhang M."/>
        </authorList>
    </citation>
    <scope>NUCLEOTIDE SEQUENCE</scope>
    <source>
        <strain evidence="2">PHS-Z3</strain>
    </source>
</reference>